<dbReference type="GO" id="GO:0016272">
    <property type="term" value="C:prefoldin complex"/>
    <property type="evidence" value="ECO:0007669"/>
    <property type="project" value="InterPro"/>
</dbReference>
<proteinExistence type="inferred from homology"/>
<feature type="repeat" description="ANK" evidence="3">
    <location>
        <begin position="309"/>
        <end position="341"/>
    </location>
</feature>
<keyword evidence="6" id="KW-1185">Reference proteome</keyword>
<dbReference type="HOGENOM" id="CLU_551537_0_0_1"/>
<accession>K3WAP2</accession>
<evidence type="ECO:0000256" key="3">
    <source>
        <dbReference type="PROSITE-ProRule" id="PRU00023"/>
    </source>
</evidence>
<feature type="compositionally biased region" description="Basic residues" evidence="4">
    <location>
        <begin position="475"/>
        <end position="495"/>
    </location>
</feature>
<dbReference type="PANTHER" id="PTHR12409">
    <property type="entry name" value="PREFOLDIN SUBUNIT 3"/>
    <property type="match status" value="1"/>
</dbReference>
<dbReference type="Proteomes" id="UP000019132">
    <property type="component" value="Unassembled WGS sequence"/>
</dbReference>
<dbReference type="eggNOG" id="KOG3313">
    <property type="taxonomic scope" value="Eukaryota"/>
</dbReference>
<keyword evidence="3" id="KW-0040">ANK repeat</keyword>
<feature type="repeat" description="ANK" evidence="3">
    <location>
        <begin position="344"/>
        <end position="376"/>
    </location>
</feature>
<dbReference type="AlphaFoldDB" id="K3WAP2"/>
<dbReference type="GO" id="GO:0015631">
    <property type="term" value="F:tubulin binding"/>
    <property type="evidence" value="ECO:0007669"/>
    <property type="project" value="TreeGrafter"/>
</dbReference>
<dbReference type="EMBL" id="GL376634">
    <property type="status" value="NOT_ANNOTATED_CDS"/>
    <property type="molecule type" value="Genomic_DNA"/>
</dbReference>
<feature type="compositionally biased region" description="Basic residues" evidence="4">
    <location>
        <begin position="53"/>
        <end position="64"/>
    </location>
</feature>
<feature type="region of interest" description="Disordered" evidence="4">
    <location>
        <begin position="470"/>
        <end position="495"/>
    </location>
</feature>
<feature type="compositionally biased region" description="Basic and acidic residues" evidence="4">
    <location>
        <begin position="22"/>
        <end position="41"/>
    </location>
</feature>
<dbReference type="GO" id="GO:0007017">
    <property type="term" value="P:microtubule-based process"/>
    <property type="evidence" value="ECO:0007669"/>
    <property type="project" value="TreeGrafter"/>
</dbReference>
<evidence type="ECO:0000256" key="2">
    <source>
        <dbReference type="ARBA" id="ARBA00023186"/>
    </source>
</evidence>
<dbReference type="Gene3D" id="1.25.40.20">
    <property type="entry name" value="Ankyrin repeat-containing domain"/>
    <property type="match status" value="1"/>
</dbReference>
<protein>
    <submittedName>
        <fullName evidence="5">Uncharacterized protein</fullName>
    </submittedName>
</protein>
<dbReference type="PROSITE" id="PS50297">
    <property type="entry name" value="ANK_REP_REGION"/>
    <property type="match status" value="2"/>
</dbReference>
<dbReference type="GO" id="GO:0006457">
    <property type="term" value="P:protein folding"/>
    <property type="evidence" value="ECO:0007669"/>
    <property type="project" value="InterPro"/>
</dbReference>
<dbReference type="PANTHER" id="PTHR12409:SF0">
    <property type="entry name" value="PREFOLDIN SUBUNIT 3"/>
    <property type="match status" value="1"/>
</dbReference>
<dbReference type="InParanoid" id="K3WAP2"/>
<reference evidence="6" key="1">
    <citation type="journal article" date="2010" name="Genome Biol.">
        <title>Genome sequence of the necrotrophic plant pathogen Pythium ultimum reveals original pathogenicity mechanisms and effector repertoire.</title>
        <authorList>
            <person name="Levesque C.A."/>
            <person name="Brouwer H."/>
            <person name="Cano L."/>
            <person name="Hamilton J.P."/>
            <person name="Holt C."/>
            <person name="Huitema E."/>
            <person name="Raffaele S."/>
            <person name="Robideau G.P."/>
            <person name="Thines M."/>
            <person name="Win J."/>
            <person name="Zerillo M.M."/>
            <person name="Beakes G.W."/>
            <person name="Boore J.L."/>
            <person name="Busam D."/>
            <person name="Dumas B."/>
            <person name="Ferriera S."/>
            <person name="Fuerstenberg S.I."/>
            <person name="Gachon C.M."/>
            <person name="Gaulin E."/>
            <person name="Govers F."/>
            <person name="Grenville-Briggs L."/>
            <person name="Horner N."/>
            <person name="Hostetler J."/>
            <person name="Jiang R.H."/>
            <person name="Johnson J."/>
            <person name="Krajaejun T."/>
            <person name="Lin H."/>
            <person name="Meijer H.J."/>
            <person name="Moore B."/>
            <person name="Morris P."/>
            <person name="Phuntmart V."/>
            <person name="Puiu D."/>
            <person name="Shetty J."/>
            <person name="Stajich J.E."/>
            <person name="Tripathy S."/>
            <person name="Wawra S."/>
            <person name="van West P."/>
            <person name="Whitty B.R."/>
            <person name="Coutinho P.M."/>
            <person name="Henrissat B."/>
            <person name="Martin F."/>
            <person name="Thomas P.D."/>
            <person name="Tyler B.M."/>
            <person name="De Vries R.P."/>
            <person name="Kamoun S."/>
            <person name="Yandell M."/>
            <person name="Tisserat N."/>
            <person name="Buell C.R."/>
        </authorList>
    </citation>
    <scope>NUCLEOTIDE SEQUENCE</scope>
    <source>
        <strain evidence="6">DAOM:BR144</strain>
    </source>
</reference>
<comment type="similarity">
    <text evidence="1">Belongs to the prefoldin subunit alpha family.</text>
</comment>
<dbReference type="InterPro" id="IPR016655">
    <property type="entry name" value="PFD3"/>
</dbReference>
<dbReference type="GO" id="GO:0005737">
    <property type="term" value="C:cytoplasm"/>
    <property type="evidence" value="ECO:0007669"/>
    <property type="project" value="TreeGrafter"/>
</dbReference>
<reference evidence="6" key="2">
    <citation type="submission" date="2010-04" db="EMBL/GenBank/DDBJ databases">
        <authorList>
            <person name="Buell R."/>
            <person name="Hamilton J."/>
            <person name="Hostetler J."/>
        </authorList>
    </citation>
    <scope>NUCLEOTIDE SEQUENCE [LARGE SCALE GENOMIC DNA]</scope>
    <source>
        <strain evidence="6">DAOM:BR144</strain>
    </source>
</reference>
<sequence length="495" mass="56247">MNGWHSSQSLAPQVLDIASFFPERREGRSSKPEIKCNEEAKQQSAHVIGIVRKQVHLSAPKRRPAPSTLTNEARQQQKEQRVQAANLIKAQKKELPQQELTEYRQIYEAGIAKYQVEKKLMADAYTERKTATARASQAKALEKKTSHLPEQSASLWQLGCATSRRDPGQYFQDGLDKLVNPKSFAAAMRSERLFTIQQRAEQLHASAQHVENQLEAIDVFLLSEDSELDDLSSSSTAQKVTFQARYASKLRRKLNDLLHAIEFWEQQIEVQSGKPSSSRYWERVNAHYDKLTTPEEIQHHVLHTFRNTNGDSLLHVAVWNGQLEDVARLIALGADVNMIDTTVNRWTPLHEACRGGHTDIARMLLASDAKLDAVDLMGDSPLHIACRLGWSRVVHLLLTVAEEAHEEVSTQETSGDENGPVKRRSHAAMSCTLFEFFNLCNFKKRRAMELVKLPPLLEYLQQYERELDVPEHSGAPHRKQKKAAVPRRKRSKANH</sequence>
<name>K3WAP2_GLOUD</name>
<dbReference type="InterPro" id="IPR002110">
    <property type="entry name" value="Ankyrin_rpt"/>
</dbReference>
<evidence type="ECO:0000313" key="6">
    <source>
        <dbReference type="Proteomes" id="UP000019132"/>
    </source>
</evidence>
<dbReference type="STRING" id="431595.K3WAP2"/>
<evidence type="ECO:0000256" key="1">
    <source>
        <dbReference type="ARBA" id="ARBA00010048"/>
    </source>
</evidence>
<keyword evidence="2" id="KW-0143">Chaperone</keyword>
<dbReference type="Pfam" id="PF12796">
    <property type="entry name" value="Ank_2"/>
    <property type="match status" value="1"/>
</dbReference>
<dbReference type="SMART" id="SM00248">
    <property type="entry name" value="ANK"/>
    <property type="match status" value="3"/>
</dbReference>
<evidence type="ECO:0000313" key="5">
    <source>
        <dbReference type="EnsemblProtists" id="PYU1_T002033"/>
    </source>
</evidence>
<feature type="region of interest" description="Disordered" evidence="4">
    <location>
        <begin position="21"/>
        <end position="78"/>
    </location>
</feature>
<dbReference type="GO" id="GO:0007021">
    <property type="term" value="P:tubulin complex assembly"/>
    <property type="evidence" value="ECO:0007669"/>
    <property type="project" value="TreeGrafter"/>
</dbReference>
<dbReference type="VEuPathDB" id="FungiDB:PYU1_G002031"/>
<reference evidence="5" key="3">
    <citation type="submission" date="2015-02" db="UniProtKB">
        <authorList>
            <consortium name="EnsemblProtists"/>
        </authorList>
    </citation>
    <scope>IDENTIFICATION</scope>
    <source>
        <strain evidence="5">DAOM BR144</strain>
    </source>
</reference>
<evidence type="ECO:0000256" key="4">
    <source>
        <dbReference type="SAM" id="MobiDB-lite"/>
    </source>
</evidence>
<dbReference type="SUPFAM" id="SSF48403">
    <property type="entry name" value="Ankyrin repeat"/>
    <property type="match status" value="1"/>
</dbReference>
<organism evidence="5 6">
    <name type="scientific">Globisporangium ultimum (strain ATCC 200006 / CBS 805.95 / DAOM BR144)</name>
    <name type="common">Pythium ultimum</name>
    <dbReference type="NCBI Taxonomy" id="431595"/>
    <lineage>
        <taxon>Eukaryota</taxon>
        <taxon>Sar</taxon>
        <taxon>Stramenopiles</taxon>
        <taxon>Oomycota</taxon>
        <taxon>Peronosporomycetes</taxon>
        <taxon>Pythiales</taxon>
        <taxon>Pythiaceae</taxon>
        <taxon>Globisporangium</taxon>
    </lineage>
</organism>
<dbReference type="EnsemblProtists" id="PYU1_T002033">
    <property type="protein sequence ID" value="PYU1_T002033"/>
    <property type="gene ID" value="PYU1_G002031"/>
</dbReference>
<dbReference type="PROSITE" id="PS50088">
    <property type="entry name" value="ANK_REPEAT"/>
    <property type="match status" value="2"/>
</dbReference>
<dbReference type="InterPro" id="IPR036770">
    <property type="entry name" value="Ankyrin_rpt-contain_sf"/>
</dbReference>